<keyword evidence="3" id="KW-1185">Reference proteome</keyword>
<feature type="compositionally biased region" description="Low complexity" evidence="1">
    <location>
        <begin position="103"/>
        <end position="113"/>
    </location>
</feature>
<evidence type="ECO:0000256" key="1">
    <source>
        <dbReference type="SAM" id="MobiDB-lite"/>
    </source>
</evidence>
<feature type="region of interest" description="Disordered" evidence="1">
    <location>
        <begin position="85"/>
        <end position="118"/>
    </location>
</feature>
<dbReference type="EMBL" id="JAGKHQ010000046">
    <property type="protein sequence ID" value="KAG7473122.1"/>
    <property type="molecule type" value="Genomic_DNA"/>
</dbReference>
<organism evidence="2 3">
    <name type="scientific">Solea senegalensis</name>
    <name type="common">Senegalese sole</name>
    <dbReference type="NCBI Taxonomy" id="28829"/>
    <lineage>
        <taxon>Eukaryota</taxon>
        <taxon>Metazoa</taxon>
        <taxon>Chordata</taxon>
        <taxon>Craniata</taxon>
        <taxon>Vertebrata</taxon>
        <taxon>Euteleostomi</taxon>
        <taxon>Actinopterygii</taxon>
        <taxon>Neopterygii</taxon>
        <taxon>Teleostei</taxon>
        <taxon>Neoteleostei</taxon>
        <taxon>Acanthomorphata</taxon>
        <taxon>Carangaria</taxon>
        <taxon>Pleuronectiformes</taxon>
        <taxon>Pleuronectoidei</taxon>
        <taxon>Soleidae</taxon>
        <taxon>Solea</taxon>
    </lineage>
</organism>
<feature type="region of interest" description="Disordered" evidence="1">
    <location>
        <begin position="21"/>
        <end position="54"/>
    </location>
</feature>
<protein>
    <submittedName>
        <fullName evidence="2">5-hydroxytryptamine receptor 3A-like</fullName>
    </submittedName>
</protein>
<feature type="region of interest" description="Disordered" evidence="1">
    <location>
        <begin position="459"/>
        <end position="479"/>
    </location>
</feature>
<dbReference type="AlphaFoldDB" id="A0AAV6PNS8"/>
<feature type="compositionally biased region" description="Polar residues" evidence="1">
    <location>
        <begin position="459"/>
        <end position="472"/>
    </location>
</feature>
<evidence type="ECO:0000313" key="2">
    <source>
        <dbReference type="EMBL" id="KAG7473122.1"/>
    </source>
</evidence>
<reference evidence="2 3" key="1">
    <citation type="journal article" date="2021" name="Sci. Rep.">
        <title>Chromosome anchoring in Senegalese sole (Solea senegalensis) reveals sex-associated markers and genome rearrangements in flatfish.</title>
        <authorList>
            <person name="Guerrero-Cozar I."/>
            <person name="Gomez-Garrido J."/>
            <person name="Berbel C."/>
            <person name="Martinez-Blanch J.F."/>
            <person name="Alioto T."/>
            <person name="Claros M.G."/>
            <person name="Gagnaire P.A."/>
            <person name="Manchado M."/>
        </authorList>
    </citation>
    <scope>NUCLEOTIDE SEQUENCE [LARGE SCALE GENOMIC DNA]</scope>
    <source>
        <strain evidence="2">Sse05_10M</strain>
    </source>
</reference>
<evidence type="ECO:0000313" key="3">
    <source>
        <dbReference type="Proteomes" id="UP000693946"/>
    </source>
</evidence>
<name>A0AAV6PNS8_SOLSE</name>
<dbReference type="Proteomes" id="UP000693946">
    <property type="component" value="Unassembled WGS sequence"/>
</dbReference>
<sequence length="512" mass="57601">MATAKPSNALERKQIWATAFGAKDTTLKKKAPDHKTQKSAPVKKNPVPPSDPAVRSFITNTLQQLQTMDPTPSPESRLAIKEKEKTLKLSKPSSIDKQVTKVTSPNPTSSAETPAPPTTEKIEHLIIKNIFAQINHLYYELSKYTQSTSINSTITQMKSTLVTMEQILLEGQDPLTPLPPLSASFSDVVNANIHKYQTFNMGTRKRARRESTEIQHITPVVIENYKTPDSPFITNLSISEEIQKHKPLIQLKKLIHMRNGNLLIFPKDIPSLNSLLSPWPEGAFNGAHFTCRLARKQGTETPSDPPVKVLVIKGININITETQIKVELENQGIQITRLHRIISRNTQQPTTFFKIHLTNPDQAAGLLHEGFYMDLFQYRVEKARPPPNIKQCFKCQQFNHISINCNNPVVCLRCGENHHHKTCTKEKRHAKCANCAGEHSAVSKTCPVYLSNMTQFANKPSPLGKSTNPSSLHSRDSTHLAHLRDDLKRLAMDDTKIEEVIKSIRKHTHHSL</sequence>
<keyword evidence="2" id="KW-0675">Receptor</keyword>
<accession>A0AAV6PNS8</accession>
<proteinExistence type="predicted"/>
<comment type="caution">
    <text evidence="2">The sequence shown here is derived from an EMBL/GenBank/DDBJ whole genome shotgun (WGS) entry which is preliminary data.</text>
</comment>
<gene>
    <name evidence="2" type="ORF">JOB18_039837</name>
</gene>
<feature type="compositionally biased region" description="Polar residues" evidence="1">
    <location>
        <begin position="91"/>
        <end position="102"/>
    </location>
</feature>